<accession>A0AA88DRM1</accession>
<name>A0AA88DRM1_FICCA</name>
<sequence length="88" mass="9872">MAENQSLSSGSTWCHAEDGARSRSSGQICTSAASKWGWRNLSGQDCLEKREKEGRLHDEESERGGRERGIMPVKMVAARMAMSVKNWW</sequence>
<comment type="caution">
    <text evidence="2">The sequence shown here is derived from an EMBL/GenBank/DDBJ whole genome shotgun (WGS) entry which is preliminary data.</text>
</comment>
<evidence type="ECO:0000256" key="1">
    <source>
        <dbReference type="SAM" id="MobiDB-lite"/>
    </source>
</evidence>
<feature type="region of interest" description="Disordered" evidence="1">
    <location>
        <begin position="1"/>
        <end position="26"/>
    </location>
</feature>
<protein>
    <submittedName>
        <fullName evidence="2">Uncharacterized protein</fullName>
    </submittedName>
</protein>
<proteinExistence type="predicted"/>
<organism evidence="2 3">
    <name type="scientific">Ficus carica</name>
    <name type="common">Common fig</name>
    <dbReference type="NCBI Taxonomy" id="3494"/>
    <lineage>
        <taxon>Eukaryota</taxon>
        <taxon>Viridiplantae</taxon>
        <taxon>Streptophyta</taxon>
        <taxon>Embryophyta</taxon>
        <taxon>Tracheophyta</taxon>
        <taxon>Spermatophyta</taxon>
        <taxon>Magnoliopsida</taxon>
        <taxon>eudicotyledons</taxon>
        <taxon>Gunneridae</taxon>
        <taxon>Pentapetalae</taxon>
        <taxon>rosids</taxon>
        <taxon>fabids</taxon>
        <taxon>Rosales</taxon>
        <taxon>Moraceae</taxon>
        <taxon>Ficeae</taxon>
        <taxon>Ficus</taxon>
    </lineage>
</organism>
<keyword evidence="3" id="KW-1185">Reference proteome</keyword>
<evidence type="ECO:0000313" key="3">
    <source>
        <dbReference type="Proteomes" id="UP001187192"/>
    </source>
</evidence>
<dbReference type="EMBL" id="BTGU01000094">
    <property type="protein sequence ID" value="GMN60046.1"/>
    <property type="molecule type" value="Genomic_DNA"/>
</dbReference>
<feature type="region of interest" description="Disordered" evidence="1">
    <location>
        <begin position="49"/>
        <end position="69"/>
    </location>
</feature>
<dbReference type="AlphaFoldDB" id="A0AA88DRM1"/>
<dbReference type="Proteomes" id="UP001187192">
    <property type="component" value="Unassembled WGS sequence"/>
</dbReference>
<feature type="compositionally biased region" description="Polar residues" evidence="1">
    <location>
        <begin position="1"/>
        <end position="12"/>
    </location>
</feature>
<evidence type="ECO:0000313" key="2">
    <source>
        <dbReference type="EMBL" id="GMN60046.1"/>
    </source>
</evidence>
<reference evidence="2" key="1">
    <citation type="submission" date="2023-07" db="EMBL/GenBank/DDBJ databases">
        <title>draft genome sequence of fig (Ficus carica).</title>
        <authorList>
            <person name="Takahashi T."/>
            <person name="Nishimura K."/>
        </authorList>
    </citation>
    <scope>NUCLEOTIDE SEQUENCE</scope>
</reference>
<gene>
    <name evidence="2" type="ORF">TIFTF001_029152</name>
</gene>
<dbReference type="Gramene" id="FCD_00025891-RA">
    <property type="protein sequence ID" value="FCD_00025891-RA:cds"/>
    <property type="gene ID" value="FCD_00025891"/>
</dbReference>